<dbReference type="KEGG" id="ceu:A7L45_04730"/>
<dbReference type="OrthoDB" id="144354at2"/>
<keyword evidence="1" id="KW-0472">Membrane</keyword>
<dbReference type="EMBL" id="CP015756">
    <property type="protein sequence ID" value="APC39413.1"/>
    <property type="molecule type" value="Genomic_DNA"/>
</dbReference>
<reference evidence="3" key="1">
    <citation type="journal article" date="2016" name="Front. Microbiol.">
        <title>Complete Genome Sequence of Clostridium estertheticum DSM 8809, a Microbe Identified in Spoiled Vacuum Packed Beef.</title>
        <authorList>
            <person name="Yu Z."/>
            <person name="Gunn L."/>
            <person name="Brennan E."/>
            <person name="Reid R."/>
            <person name="Wall P.G."/>
            <person name="Gaora O.P."/>
            <person name="Hurley D."/>
            <person name="Bolton D."/>
            <person name="Fanning S."/>
        </authorList>
    </citation>
    <scope>NUCLEOTIDE SEQUENCE [LARGE SCALE GENOMIC DNA]</scope>
    <source>
        <strain evidence="3">DSM 8809</strain>
    </source>
</reference>
<dbReference type="RefSeq" id="WP_071611706.1">
    <property type="nucleotide sequence ID" value="NZ_CP015756.1"/>
</dbReference>
<sequence length="368" mass="42256">MIVNIVSIIVVVIALIIYLFFIIFNFYQQKYYHQAYSPKSIRPGEILKYPEKYNIDGFVSVSSQKQYQEAAALKMINDKNNTNQNISINNINFLMGYTYGASFNKLNKNFVPFLEPISCVKISAPFLGLNMDYRTSNSPKLFVDAVKYYISKGYPVLAQVDMATLLGRRGFYSISELIVGYNKSGFYYYETLGINNEKKKYISNKQLIAAANKLNTKFKKPWKYGFCIFKASEEKEEIKNAIKINGKNLIGETSDRTASGAQAIAAFAKHIKETKTFDSGWVIEALEYSRRDNAEFFEEFFKDNFDLSKVANLFRVVSDNYNKVLKIIKVTMNDENIEKVSDLLFENSQIEEQIGKLLEKASYEVMSN</sequence>
<feature type="transmembrane region" description="Helical" evidence="1">
    <location>
        <begin position="6"/>
        <end position="27"/>
    </location>
</feature>
<evidence type="ECO:0008006" key="4">
    <source>
        <dbReference type="Google" id="ProtNLM"/>
    </source>
</evidence>
<proteinExistence type="predicted"/>
<name>A0A1J0GDK2_9CLOT</name>
<dbReference type="AlphaFoldDB" id="A0A1J0GDK2"/>
<organism evidence="2 3">
    <name type="scientific">Clostridium estertheticum subsp. estertheticum</name>
    <dbReference type="NCBI Taxonomy" id="1552"/>
    <lineage>
        <taxon>Bacteria</taxon>
        <taxon>Bacillati</taxon>
        <taxon>Bacillota</taxon>
        <taxon>Clostridia</taxon>
        <taxon>Eubacteriales</taxon>
        <taxon>Clostridiaceae</taxon>
        <taxon>Clostridium</taxon>
    </lineage>
</organism>
<evidence type="ECO:0000256" key="1">
    <source>
        <dbReference type="SAM" id="Phobius"/>
    </source>
</evidence>
<dbReference type="STRING" id="1552.A7L45_04730"/>
<evidence type="ECO:0000313" key="2">
    <source>
        <dbReference type="EMBL" id="APC39413.1"/>
    </source>
</evidence>
<gene>
    <name evidence="2" type="ORF">A7L45_04730</name>
</gene>
<keyword evidence="1" id="KW-0812">Transmembrane</keyword>
<accession>A0A1J0GDK2</accession>
<dbReference type="Proteomes" id="UP000182569">
    <property type="component" value="Chromosome"/>
</dbReference>
<keyword evidence="1" id="KW-1133">Transmembrane helix</keyword>
<evidence type="ECO:0000313" key="3">
    <source>
        <dbReference type="Proteomes" id="UP000182569"/>
    </source>
</evidence>
<protein>
    <recommendedName>
        <fullName evidence="4">DUF4872 domain-containing protein</fullName>
    </recommendedName>
</protein>
<keyword evidence="3" id="KW-1185">Reference proteome</keyword>